<proteinExistence type="predicted"/>
<dbReference type="SMART" id="SM00233">
    <property type="entry name" value="PH"/>
    <property type="match status" value="1"/>
</dbReference>
<reference evidence="3" key="1">
    <citation type="submission" date="2022-08" db="EMBL/GenBank/DDBJ databases">
        <title>Novel sulphate-reducing endosymbionts in the free-living metamonad Anaeramoeba.</title>
        <authorList>
            <person name="Jerlstrom-Hultqvist J."/>
            <person name="Cepicka I."/>
            <person name="Gallot-Lavallee L."/>
            <person name="Salas-Leiva D."/>
            <person name="Curtis B.A."/>
            <person name="Zahonova K."/>
            <person name="Pipaliya S."/>
            <person name="Dacks J."/>
            <person name="Roger A.J."/>
        </authorList>
    </citation>
    <scope>NUCLEOTIDE SEQUENCE</scope>
    <source>
        <strain evidence="3">Busselton2</strain>
    </source>
</reference>
<accession>A0AAV7Z0F5</accession>
<dbReference type="Gene3D" id="2.30.29.30">
    <property type="entry name" value="Pleckstrin-homology domain (PH domain)/Phosphotyrosine-binding domain (PTB)"/>
    <property type="match status" value="1"/>
</dbReference>
<feature type="domain" description="PH" evidence="2">
    <location>
        <begin position="7"/>
        <end position="111"/>
    </location>
</feature>
<comment type="caution">
    <text evidence="3">The sequence shown here is derived from an EMBL/GenBank/DDBJ whole genome shotgun (WGS) entry which is preliminary data.</text>
</comment>
<dbReference type="AlphaFoldDB" id="A0AAV7Z0F5"/>
<dbReference type="Proteomes" id="UP001146793">
    <property type="component" value="Unassembled WGS sequence"/>
</dbReference>
<evidence type="ECO:0000256" key="1">
    <source>
        <dbReference type="SAM" id="MobiDB-lite"/>
    </source>
</evidence>
<feature type="region of interest" description="Disordered" evidence="1">
    <location>
        <begin position="117"/>
        <end position="161"/>
    </location>
</feature>
<feature type="compositionally biased region" description="Low complexity" evidence="1">
    <location>
        <begin position="717"/>
        <end position="737"/>
    </location>
</feature>
<dbReference type="InterPro" id="IPR011993">
    <property type="entry name" value="PH-like_dom_sf"/>
</dbReference>
<dbReference type="PROSITE" id="PS50003">
    <property type="entry name" value="PH_DOMAIN"/>
    <property type="match status" value="1"/>
</dbReference>
<feature type="compositionally biased region" description="Low complexity" evidence="1">
    <location>
        <begin position="118"/>
        <end position="161"/>
    </location>
</feature>
<organism evidence="3 4">
    <name type="scientific">Anaeramoeba flamelloides</name>
    <dbReference type="NCBI Taxonomy" id="1746091"/>
    <lineage>
        <taxon>Eukaryota</taxon>
        <taxon>Metamonada</taxon>
        <taxon>Anaeramoebidae</taxon>
        <taxon>Anaeramoeba</taxon>
    </lineage>
</organism>
<evidence type="ECO:0000313" key="4">
    <source>
        <dbReference type="Proteomes" id="UP001146793"/>
    </source>
</evidence>
<evidence type="ECO:0000259" key="2">
    <source>
        <dbReference type="PROSITE" id="PS50003"/>
    </source>
</evidence>
<feature type="region of interest" description="Disordered" evidence="1">
    <location>
        <begin position="717"/>
        <end position="738"/>
    </location>
</feature>
<protein>
    <recommendedName>
        <fullName evidence="2">PH domain-containing protein</fullName>
    </recommendedName>
</protein>
<dbReference type="SUPFAM" id="SSF50729">
    <property type="entry name" value="PH domain-like"/>
    <property type="match status" value="1"/>
</dbReference>
<gene>
    <name evidence="3" type="ORF">M0812_19651</name>
</gene>
<dbReference type="Pfam" id="PF00169">
    <property type="entry name" value="PH"/>
    <property type="match status" value="1"/>
</dbReference>
<dbReference type="InterPro" id="IPR001849">
    <property type="entry name" value="PH_domain"/>
</dbReference>
<sequence>MSHLNCTVLMEGPLLILSSGWKSWKKRYFVLYNNKTLLQYKNQNDYQQKKNSLDKIDLNGFSCSEYQPKKTKSKKFYFKLNHFLPLKPISFSTEDLVSGKKWAETISNAVKKKPTNFNTSLPITNNNTNNSTSNTNNTNLTNITNSTTSTNTTNTTTQTNTTNQSQINITIQTQTQNNTTTQTQNQSQEMYSFEIPNKFKENQTYYLDKITYVDSMNFISEEYYCRITTNEIELLPINDYVDKTKIPISTLQRVRLMSDSLDEFKILLRSGTSSPPIFLISNSAFKILTIFSILIIFTQKTTVERTLQNGHLSNEKSIIRFLTPLLQTIFSIIVRTKQESELEKYHFEYFANKQEDSIGILEKYFQHKTPLLLFSELKMDNSTLLPLTSILQIICFILPKPIFFKDTELSLSEIFDQELSGKENIQNFHKLYFKYPPLITKIMGQIFLIAHLIIQEYEQTGVLNHLAIFLNNLITFFQHPIESDLKKTLDYKNNQINFITFLIQQAPNLFYDNWVFIKERVQGREIEVNEQYESIWEDRGIVFSKKETTGNFQYGTNLIFIKNTFEKKIFQKSISRDDLSQNSELASMGSLDNSLIENFRDSNSQGGGSGSVSSGFSKNREELYDRRQNHQIKNKIFEELDSDLEEQTNEDRIMKHIEIYFDKPLPLLPITEQGIEHLFTHPLELEFKSEKIDYLYENDFQGIWNIAELLELFHQKSNPNTNSSTNNNNPNSNSNSNENYKNLNLHTILSLILEEFCFEIPLLANEISDSNFHILSELINSSIKFKKSPSEMLINTIDELNLMNISQSSQMDTQNLIKQKQIYPSKSRFSIRRYKSKKKKYY</sequence>
<dbReference type="EMBL" id="JANTQA010000040">
    <property type="protein sequence ID" value="KAJ3435463.1"/>
    <property type="molecule type" value="Genomic_DNA"/>
</dbReference>
<name>A0AAV7Z0F5_9EUKA</name>
<evidence type="ECO:0000313" key="3">
    <source>
        <dbReference type="EMBL" id="KAJ3435463.1"/>
    </source>
</evidence>